<reference evidence="2" key="1">
    <citation type="submission" date="2023-03" db="EMBL/GenBank/DDBJ databases">
        <title>Massive genome expansion in bonnet fungi (Mycena s.s.) driven by repeated elements and novel gene families across ecological guilds.</title>
        <authorList>
            <consortium name="Lawrence Berkeley National Laboratory"/>
            <person name="Harder C.B."/>
            <person name="Miyauchi S."/>
            <person name="Viragh M."/>
            <person name="Kuo A."/>
            <person name="Thoen E."/>
            <person name="Andreopoulos B."/>
            <person name="Lu D."/>
            <person name="Skrede I."/>
            <person name="Drula E."/>
            <person name="Henrissat B."/>
            <person name="Morin E."/>
            <person name="Kohler A."/>
            <person name="Barry K."/>
            <person name="LaButti K."/>
            <person name="Morin E."/>
            <person name="Salamov A."/>
            <person name="Lipzen A."/>
            <person name="Mereny Z."/>
            <person name="Hegedus B."/>
            <person name="Baldrian P."/>
            <person name="Stursova M."/>
            <person name="Weitz H."/>
            <person name="Taylor A."/>
            <person name="Grigoriev I.V."/>
            <person name="Nagy L.G."/>
            <person name="Martin F."/>
            <person name="Kauserud H."/>
        </authorList>
    </citation>
    <scope>NUCLEOTIDE SEQUENCE</scope>
    <source>
        <strain evidence="2">9144</strain>
    </source>
</reference>
<dbReference type="Proteomes" id="UP001219525">
    <property type="component" value="Unassembled WGS sequence"/>
</dbReference>
<proteinExistence type="predicted"/>
<dbReference type="SUPFAM" id="SSF81383">
    <property type="entry name" value="F-box domain"/>
    <property type="match status" value="1"/>
</dbReference>
<keyword evidence="3" id="KW-1185">Reference proteome</keyword>
<evidence type="ECO:0000313" key="3">
    <source>
        <dbReference type="Proteomes" id="UP001219525"/>
    </source>
</evidence>
<feature type="domain" description="F-box" evidence="1">
    <location>
        <begin position="2"/>
        <end position="48"/>
    </location>
</feature>
<dbReference type="SUPFAM" id="SSF50998">
    <property type="entry name" value="Quinoprotein alcohol dehydrogenase-like"/>
    <property type="match status" value="1"/>
</dbReference>
<gene>
    <name evidence="2" type="ORF">GGX14DRAFT_594343</name>
</gene>
<dbReference type="InterPro" id="IPR036047">
    <property type="entry name" value="F-box-like_dom_sf"/>
</dbReference>
<sequence length="466" mass="50708">MALEFADFPQDILSELSRWLDAVDLLSFLATCRSARELRLQRSFWLYALERIRHVEAQPLPLSNADCVNTLSLGQLQDAVQRASRVMRAFRHGSSPPRPVRVHTMAIGREGRIFCIPGTHLAVSHGGGSVACWDILTSQRVAQLGIPGLRVRNESPCMEVRGKALVAACIGRTAERLVVICIDYRDRAHVELSHVVSPEVNRDDTLLSGFFINSQVMGHCTQSQIISWTMEAGAEVQRMTQHIHRPAGVTQPLCLAFGGSVYAFHEGSVTLDATIQRLSLPSTPPSDATHLPSTVNTLPFSYSFAASQAELYSHMMGRTVSLHSHAPHLLVPEYGVFAVTCRTLSIDTLVVPIVHFWAGLIEPDADGARALSFGRACFYEHGDPIEAVAVGSSGTYVLLLAQDAEDGGGYLGVLHFSAVPYPHTTFRKLVAGGLSVFDCRQLAIDDSLGLVLAVDSGGKVTVVWYA</sequence>
<protein>
    <recommendedName>
        <fullName evidence="1">F-box domain-containing protein</fullName>
    </recommendedName>
</protein>
<dbReference type="PROSITE" id="PS50181">
    <property type="entry name" value="FBOX"/>
    <property type="match status" value="1"/>
</dbReference>
<dbReference type="AlphaFoldDB" id="A0AAD6XYD6"/>
<evidence type="ECO:0000313" key="2">
    <source>
        <dbReference type="EMBL" id="KAJ7192558.1"/>
    </source>
</evidence>
<comment type="caution">
    <text evidence="2">The sequence shown here is derived from an EMBL/GenBank/DDBJ whole genome shotgun (WGS) entry which is preliminary data.</text>
</comment>
<name>A0AAD6XYD6_9AGAR</name>
<accession>A0AAD6XYD6</accession>
<dbReference type="InterPro" id="IPR011047">
    <property type="entry name" value="Quinoprotein_ADH-like_sf"/>
</dbReference>
<dbReference type="EMBL" id="JARJCW010000118">
    <property type="protein sequence ID" value="KAJ7192558.1"/>
    <property type="molecule type" value="Genomic_DNA"/>
</dbReference>
<organism evidence="2 3">
    <name type="scientific">Mycena pura</name>
    <dbReference type="NCBI Taxonomy" id="153505"/>
    <lineage>
        <taxon>Eukaryota</taxon>
        <taxon>Fungi</taxon>
        <taxon>Dikarya</taxon>
        <taxon>Basidiomycota</taxon>
        <taxon>Agaricomycotina</taxon>
        <taxon>Agaricomycetes</taxon>
        <taxon>Agaricomycetidae</taxon>
        <taxon>Agaricales</taxon>
        <taxon>Marasmiineae</taxon>
        <taxon>Mycenaceae</taxon>
        <taxon>Mycena</taxon>
    </lineage>
</organism>
<evidence type="ECO:0000259" key="1">
    <source>
        <dbReference type="PROSITE" id="PS50181"/>
    </source>
</evidence>
<dbReference type="InterPro" id="IPR001810">
    <property type="entry name" value="F-box_dom"/>
</dbReference>